<dbReference type="EMBL" id="MFQD01000017">
    <property type="protein sequence ID" value="OGH68060.1"/>
    <property type="molecule type" value="Genomic_DNA"/>
</dbReference>
<comment type="similarity">
    <text evidence="1">Belongs to the MreC family.</text>
</comment>
<dbReference type="InterPro" id="IPR007221">
    <property type="entry name" value="MreC"/>
</dbReference>
<dbReference type="SUPFAM" id="SSF161256">
    <property type="entry name" value="RILP dimerisation region"/>
    <property type="match status" value="1"/>
</dbReference>
<dbReference type="PANTHER" id="PTHR34138">
    <property type="entry name" value="CELL SHAPE-DETERMINING PROTEIN MREC"/>
    <property type="match status" value="1"/>
</dbReference>
<dbReference type="Proteomes" id="UP000176532">
    <property type="component" value="Unassembled WGS sequence"/>
</dbReference>
<feature type="domain" description="Rod shape-determining protein MreC beta-barrel core" evidence="5">
    <location>
        <begin position="113"/>
        <end position="260"/>
    </location>
</feature>
<gene>
    <name evidence="6" type="ORF">A3C15_00960</name>
</gene>
<evidence type="ECO:0000256" key="3">
    <source>
        <dbReference type="ARBA" id="ARBA00022960"/>
    </source>
</evidence>
<evidence type="ECO:0000313" key="7">
    <source>
        <dbReference type="Proteomes" id="UP000176532"/>
    </source>
</evidence>
<dbReference type="AlphaFoldDB" id="A0A1F6M908"/>
<organism evidence="6 7">
    <name type="scientific">Candidatus Magasanikbacteria bacterium RIFCSPHIGHO2_02_FULL_50_9b</name>
    <dbReference type="NCBI Taxonomy" id="1798682"/>
    <lineage>
        <taxon>Bacteria</taxon>
        <taxon>Candidatus Magasanikiibacteriota</taxon>
    </lineage>
</organism>
<dbReference type="GO" id="GO:0005886">
    <property type="term" value="C:plasma membrane"/>
    <property type="evidence" value="ECO:0007669"/>
    <property type="project" value="TreeGrafter"/>
</dbReference>
<reference evidence="6 7" key="1">
    <citation type="journal article" date="2016" name="Nat. Commun.">
        <title>Thousands of microbial genomes shed light on interconnected biogeochemical processes in an aquifer system.</title>
        <authorList>
            <person name="Anantharaman K."/>
            <person name="Brown C.T."/>
            <person name="Hug L.A."/>
            <person name="Sharon I."/>
            <person name="Castelle C.J."/>
            <person name="Probst A.J."/>
            <person name="Thomas B.C."/>
            <person name="Singh A."/>
            <person name="Wilkins M.J."/>
            <person name="Karaoz U."/>
            <person name="Brodie E.L."/>
            <person name="Williams K.H."/>
            <person name="Hubbard S.S."/>
            <person name="Banfield J.F."/>
        </authorList>
    </citation>
    <scope>NUCLEOTIDE SEQUENCE [LARGE SCALE GENOMIC DNA]</scope>
</reference>
<dbReference type="Gene3D" id="2.40.10.350">
    <property type="entry name" value="Rod shape-determining protein MreC, domain 2"/>
    <property type="match status" value="1"/>
</dbReference>
<evidence type="ECO:0000256" key="1">
    <source>
        <dbReference type="ARBA" id="ARBA00009369"/>
    </source>
</evidence>
<dbReference type="NCBIfam" id="TIGR00219">
    <property type="entry name" value="mreC"/>
    <property type="match status" value="1"/>
</dbReference>
<comment type="caution">
    <text evidence="6">The sequence shown here is derived from an EMBL/GenBank/DDBJ whole genome shotgun (WGS) entry which is preliminary data.</text>
</comment>
<dbReference type="InterPro" id="IPR042175">
    <property type="entry name" value="Cell/Rod_MreC_2"/>
</dbReference>
<evidence type="ECO:0000256" key="2">
    <source>
        <dbReference type="ARBA" id="ARBA00013855"/>
    </source>
</evidence>
<dbReference type="GO" id="GO:0008360">
    <property type="term" value="P:regulation of cell shape"/>
    <property type="evidence" value="ECO:0007669"/>
    <property type="project" value="UniProtKB-KW"/>
</dbReference>
<keyword evidence="3" id="KW-0133">Cell shape</keyword>
<dbReference type="STRING" id="1798682.A3C15_00960"/>
<proteinExistence type="inferred from homology"/>
<evidence type="ECO:0000313" key="6">
    <source>
        <dbReference type="EMBL" id="OGH68060.1"/>
    </source>
</evidence>
<name>A0A1F6M908_9BACT</name>
<dbReference type="PANTHER" id="PTHR34138:SF1">
    <property type="entry name" value="CELL SHAPE-DETERMINING PROTEIN MREC"/>
    <property type="match status" value="1"/>
</dbReference>
<sequence>MRFRSAKHVRWYAGGALLILALHFFGVLRPLELRVRRVTDGSVNALYRVLQTARTAASGLGTDRRTTEEFPSVLRERDQLKTRVALVEAENSVLRRELRYPERNQWTTIGADVIAKTTDIAEQALIINRGSRDGVTVQQIVFAEQGALVGSVIATEENRAIVRLLIDRQSRIGVLLAKNAKPAGIAEGGYGLGVRLGLIPPQEVIETGDLIVTNDVSEFMPRGLLVGRATNVGREIYEPFQHALIEPAIPYDHIKQVSIILKK</sequence>
<dbReference type="InterPro" id="IPR042177">
    <property type="entry name" value="Cell/Rod_1"/>
</dbReference>
<dbReference type="Pfam" id="PF04085">
    <property type="entry name" value="MreC"/>
    <property type="match status" value="1"/>
</dbReference>
<dbReference type="InterPro" id="IPR055342">
    <property type="entry name" value="MreC_beta-barrel_core"/>
</dbReference>
<accession>A0A1F6M908</accession>
<dbReference type="PIRSF" id="PIRSF038471">
    <property type="entry name" value="MreC"/>
    <property type="match status" value="1"/>
</dbReference>
<protein>
    <recommendedName>
        <fullName evidence="2">Cell shape-determining protein MreC</fullName>
    </recommendedName>
    <alternativeName>
        <fullName evidence="4">Cell shape protein MreC</fullName>
    </alternativeName>
</protein>
<evidence type="ECO:0000256" key="4">
    <source>
        <dbReference type="ARBA" id="ARBA00032089"/>
    </source>
</evidence>
<dbReference type="Gene3D" id="2.40.10.340">
    <property type="entry name" value="Rod shape-determining protein MreC, domain 1"/>
    <property type="match status" value="1"/>
</dbReference>
<evidence type="ECO:0000259" key="5">
    <source>
        <dbReference type="Pfam" id="PF04085"/>
    </source>
</evidence>